<name>A0A3D8Y791_9BACT</name>
<reference evidence="2 3" key="1">
    <citation type="submission" date="2018-07" db="EMBL/GenBank/DDBJ databases">
        <title>Dyadobacter roseus sp. nov., isolated from rose rhizosphere soil.</title>
        <authorList>
            <person name="Chen L."/>
        </authorList>
    </citation>
    <scope>NUCLEOTIDE SEQUENCE [LARGE SCALE GENOMIC DNA]</scope>
    <source>
        <strain evidence="2 3">RS19</strain>
    </source>
</reference>
<dbReference type="Proteomes" id="UP000256373">
    <property type="component" value="Unassembled WGS sequence"/>
</dbReference>
<evidence type="ECO:0000313" key="3">
    <source>
        <dbReference type="Proteomes" id="UP000256373"/>
    </source>
</evidence>
<proteinExistence type="predicted"/>
<feature type="transmembrane region" description="Helical" evidence="1">
    <location>
        <begin position="26"/>
        <end position="46"/>
    </location>
</feature>
<evidence type="ECO:0000256" key="1">
    <source>
        <dbReference type="SAM" id="Phobius"/>
    </source>
</evidence>
<dbReference type="EMBL" id="QNUL01000018">
    <property type="protein sequence ID" value="REA58862.1"/>
    <property type="molecule type" value="Genomic_DNA"/>
</dbReference>
<accession>A0A3D8Y791</accession>
<keyword evidence="1" id="KW-0472">Membrane</keyword>
<evidence type="ECO:0000313" key="2">
    <source>
        <dbReference type="EMBL" id="REA58862.1"/>
    </source>
</evidence>
<keyword evidence="3" id="KW-1185">Reference proteome</keyword>
<organism evidence="2 3">
    <name type="scientific">Dyadobacter luteus</name>
    <dbReference type="NCBI Taxonomy" id="2259619"/>
    <lineage>
        <taxon>Bacteria</taxon>
        <taxon>Pseudomonadati</taxon>
        <taxon>Bacteroidota</taxon>
        <taxon>Cytophagia</taxon>
        <taxon>Cytophagales</taxon>
        <taxon>Spirosomataceae</taxon>
        <taxon>Dyadobacter</taxon>
    </lineage>
</organism>
<dbReference type="AlphaFoldDB" id="A0A3D8Y791"/>
<sequence>MMITLQILSSVALTYATSYLFKNYMNWGDLVIIIYGILSPFIFMLLELATTSVKGCMTYVVGFIPVGFFCLLLSIAIYEVLPQKKIPEA</sequence>
<protein>
    <submittedName>
        <fullName evidence="2">Uncharacterized protein</fullName>
    </submittedName>
</protein>
<feature type="transmembrane region" description="Helical" evidence="1">
    <location>
        <begin position="58"/>
        <end position="78"/>
    </location>
</feature>
<keyword evidence="1" id="KW-0812">Transmembrane</keyword>
<gene>
    <name evidence="2" type="ORF">DSL64_19525</name>
</gene>
<keyword evidence="1" id="KW-1133">Transmembrane helix</keyword>
<comment type="caution">
    <text evidence="2">The sequence shown here is derived from an EMBL/GenBank/DDBJ whole genome shotgun (WGS) entry which is preliminary data.</text>
</comment>